<dbReference type="AlphaFoldDB" id="A0A371NEL0"/>
<dbReference type="GeneID" id="86199248"/>
<dbReference type="RefSeq" id="WP_048901219.1">
    <property type="nucleotide sequence ID" value="NZ_QREL01000001.1"/>
</dbReference>
<dbReference type="EMBL" id="QREL01000001">
    <property type="protein sequence ID" value="REE28418.1"/>
    <property type="molecule type" value="Genomic_DNA"/>
</dbReference>
<gene>
    <name evidence="1" type="ORF">C7452_0429</name>
</gene>
<proteinExistence type="predicted"/>
<organism evidence="1 2">
    <name type="scientific">Methanothermobacter defluvii</name>
    <dbReference type="NCBI Taxonomy" id="49339"/>
    <lineage>
        <taxon>Archaea</taxon>
        <taxon>Methanobacteriati</taxon>
        <taxon>Methanobacteriota</taxon>
        <taxon>Methanomada group</taxon>
        <taxon>Methanobacteria</taxon>
        <taxon>Methanobacteriales</taxon>
        <taxon>Methanobacteriaceae</taxon>
        <taxon>Methanothermobacter</taxon>
    </lineage>
</organism>
<keyword evidence="2" id="KW-1185">Reference proteome</keyword>
<evidence type="ECO:0000313" key="1">
    <source>
        <dbReference type="EMBL" id="REE28418.1"/>
    </source>
</evidence>
<dbReference type="Proteomes" id="UP000256864">
    <property type="component" value="Unassembled WGS sequence"/>
</dbReference>
<reference evidence="1 2" key="1">
    <citation type="submission" date="2018-07" db="EMBL/GenBank/DDBJ databases">
        <title>Genomic Encyclopedia of Type Strains, Phase IV (KMG-IV): sequencing the most valuable type-strain genomes for metagenomic binning, comparative biology and taxonomic classification.</title>
        <authorList>
            <person name="Goeker M."/>
        </authorList>
    </citation>
    <scope>NUCLEOTIDE SEQUENCE [LARGE SCALE GENOMIC DNA]</scope>
    <source>
        <strain evidence="1 2">DSM 7466</strain>
    </source>
</reference>
<evidence type="ECO:0000313" key="2">
    <source>
        <dbReference type="Proteomes" id="UP000256864"/>
    </source>
</evidence>
<comment type="caution">
    <text evidence="1">The sequence shown here is derived from an EMBL/GenBank/DDBJ whole genome shotgun (WGS) entry which is preliminary data.</text>
</comment>
<name>A0A371NEL0_9EURY</name>
<sequence>MDVLEIRVHEIRGKCPVHREGDRITVDDPEIDLERTDALCTHALSTILHYTTILERNWCPVELGLTVDGDEEHAYMQCVDPGEPYTDGGTVIFQVRGLR</sequence>
<accession>A0A371NEL0</accession>
<dbReference type="NCBIfam" id="TIGR04076">
    <property type="entry name" value="TIGR04076 family protein"/>
    <property type="match status" value="1"/>
</dbReference>
<protein>
    <submittedName>
        <fullName evidence="1">Putative repeat protein (TIGR04076 family)</fullName>
    </submittedName>
</protein>
<dbReference type="InterPro" id="IPR023811">
    <property type="entry name" value="CHP04076"/>
</dbReference>